<comment type="caution">
    <text evidence="3">The sequence shown here is derived from an EMBL/GenBank/DDBJ whole genome shotgun (WGS) entry which is preliminary data.</text>
</comment>
<dbReference type="Pfam" id="PF05551">
    <property type="entry name" value="zf-His_Me_endon"/>
    <property type="match status" value="1"/>
</dbReference>
<dbReference type="Proteomes" id="UP001595075">
    <property type="component" value="Unassembled WGS sequence"/>
</dbReference>
<dbReference type="InterPro" id="IPR008704">
    <property type="entry name" value="Endonuclease_Zinc-binding_loop"/>
</dbReference>
<reference evidence="3 4" key="1">
    <citation type="journal article" date="2024" name="Commun. Biol.">
        <title>Comparative genomic analysis of thermophilic fungi reveals convergent evolutionary adaptations and gene losses.</title>
        <authorList>
            <person name="Steindorff A.S."/>
            <person name="Aguilar-Pontes M.V."/>
            <person name="Robinson A.J."/>
            <person name="Andreopoulos B."/>
            <person name="LaButti K."/>
            <person name="Kuo A."/>
            <person name="Mondo S."/>
            <person name="Riley R."/>
            <person name="Otillar R."/>
            <person name="Haridas S."/>
            <person name="Lipzen A."/>
            <person name="Grimwood J."/>
            <person name="Schmutz J."/>
            <person name="Clum A."/>
            <person name="Reid I.D."/>
            <person name="Moisan M.C."/>
            <person name="Butler G."/>
            <person name="Nguyen T.T.M."/>
            <person name="Dewar K."/>
            <person name="Conant G."/>
            <person name="Drula E."/>
            <person name="Henrissat B."/>
            <person name="Hansel C."/>
            <person name="Singer S."/>
            <person name="Hutchinson M.I."/>
            <person name="de Vries R.P."/>
            <person name="Natvig D.O."/>
            <person name="Powell A.J."/>
            <person name="Tsang A."/>
            <person name="Grigoriev I.V."/>
        </authorList>
    </citation>
    <scope>NUCLEOTIDE SEQUENCE [LARGE SCALE GENOMIC DNA]</scope>
    <source>
        <strain evidence="3 4">CBS 494.80</strain>
    </source>
</reference>
<dbReference type="EMBL" id="JAZHXI010000001">
    <property type="protein sequence ID" value="KAL2075898.1"/>
    <property type="molecule type" value="Genomic_DNA"/>
</dbReference>
<keyword evidence="4" id="KW-1185">Reference proteome</keyword>
<evidence type="ECO:0000313" key="4">
    <source>
        <dbReference type="Proteomes" id="UP001595075"/>
    </source>
</evidence>
<proteinExistence type="predicted"/>
<feature type="domain" description="Zinc-binding loop region of homing endonuclease" evidence="2">
    <location>
        <begin position="242"/>
        <end position="305"/>
    </location>
</feature>
<evidence type="ECO:0000259" key="2">
    <source>
        <dbReference type="Pfam" id="PF05551"/>
    </source>
</evidence>
<feature type="compositionally biased region" description="Low complexity" evidence="1">
    <location>
        <begin position="37"/>
        <end position="50"/>
    </location>
</feature>
<sequence>MATQHSIIEKGFIQHGFHARNGAMFSRHLPSPPPRVHLPSPDLSSPSLSPSPSPSFRLDPAQLQAQLQEALQTCLHKNDFHERTLSPPYTLPTLLSSVSDSVSDSDGTRKRKLIVKIPYPTYQVKRSKKEPKQQCAIDWLKMSAKQHFETKYDRILGKWGAKHGHWGTCILSTADWQALDPLELASIFNYANCPPAKSDRLLYTFGDHSTALSRAVAWFADAHWPHRAGELDVFLGAGPFEAMDGSHLCHQSTCIVHLVYESAFLNLSRKACHELAQHLRRQGEAVPIHCSDPDHDPPCMMQHAALTTYEAYLIQFSILRKAKGLPPIAEPPRPRRHTYNTFEYQLPVLFCGNQSSFDTEDLNPSQPIEEDLKPELVCQLCTKIKAFTSIVAAWSHIVHKHAGGEPEHLTREISRITIKWKEYWARHPNGSGPRNAKTLAMMAEVDGPHFSWDTVLAWNLK</sequence>
<protein>
    <recommendedName>
        <fullName evidence="2">Zinc-binding loop region of homing endonuclease domain-containing protein</fullName>
    </recommendedName>
</protein>
<name>A0ABR4D177_9HELO</name>
<feature type="region of interest" description="Disordered" evidence="1">
    <location>
        <begin position="23"/>
        <end position="57"/>
    </location>
</feature>
<evidence type="ECO:0000256" key="1">
    <source>
        <dbReference type="SAM" id="MobiDB-lite"/>
    </source>
</evidence>
<evidence type="ECO:0000313" key="3">
    <source>
        <dbReference type="EMBL" id="KAL2075898.1"/>
    </source>
</evidence>
<accession>A0ABR4D177</accession>
<gene>
    <name evidence="3" type="ORF">VTL71DRAFT_841</name>
</gene>
<organism evidence="3 4">
    <name type="scientific">Oculimacula yallundae</name>
    <dbReference type="NCBI Taxonomy" id="86028"/>
    <lineage>
        <taxon>Eukaryota</taxon>
        <taxon>Fungi</taxon>
        <taxon>Dikarya</taxon>
        <taxon>Ascomycota</taxon>
        <taxon>Pezizomycotina</taxon>
        <taxon>Leotiomycetes</taxon>
        <taxon>Helotiales</taxon>
        <taxon>Ploettnerulaceae</taxon>
        <taxon>Oculimacula</taxon>
    </lineage>
</organism>